<feature type="region of interest" description="Disordered" evidence="7">
    <location>
        <begin position="189"/>
        <end position="211"/>
    </location>
</feature>
<dbReference type="InterPro" id="IPR009057">
    <property type="entry name" value="Homeodomain-like_sf"/>
</dbReference>
<evidence type="ECO:0000313" key="10">
    <source>
        <dbReference type="EMBL" id="ACN40772.1"/>
    </source>
</evidence>
<feature type="compositionally biased region" description="Polar residues" evidence="7">
    <location>
        <begin position="193"/>
        <end position="211"/>
    </location>
</feature>
<keyword evidence="4" id="KW-0238">DNA-binding</keyword>
<protein>
    <submittedName>
        <fullName evidence="10">Uncharacterized protein</fullName>
    </submittedName>
</protein>
<dbReference type="PANTHER" id="PTHR10641:SF1387">
    <property type="entry name" value="OS08G0486300 PROTEIN"/>
    <property type="match status" value="1"/>
</dbReference>
<sequence length="481" mass="53779">MGRAPRCDEMGLKKGPWTPEEDQILISYINKHGHGNWRALPKQAGLMRCGKSCRLRWTNYLRPDIKRGNFSLKEEQTIIHLHQILGNRWSAIASHLPGRTDNEIKNVWNTHLKKRLLQIGVDPVTHAPRGYNVSSCYAAVSIRDHHGEQADHHLQSHGCTSESVKKVFRKEGNSIEPLARQPLQETKALQDEGASNNSPLIQKTPDDQNMMNSDQHEAYYSLNSSGNNYTYSSDSSRVLSTKPMELVSASAFGLCSGMDKEQNNSEKLTAGMPFDYSKTGEKKMLAVDYTSLLQSSYTDSLKFILDDDGEDSNSSEYQVNWKPSAGNQQNFVSLGCGEFQDDDNAVVQQADPEGSLAYDSSMLNSNVEFWRHELSLWPATENNTLGEQVLAYSSSNGAAAAVSGQQKKVKMEPSGTNFSVEQFLELADHSMGTNMEGKSNIYDRWPDMNLADQDQGMEYWVNLLRQVGPLPFLETISPPDL</sequence>
<evidence type="ECO:0000256" key="6">
    <source>
        <dbReference type="ARBA" id="ARBA00023242"/>
    </source>
</evidence>
<feature type="domain" description="HTH myb-type" evidence="9">
    <location>
        <begin position="66"/>
        <end position="116"/>
    </location>
</feature>
<dbReference type="InterPro" id="IPR015495">
    <property type="entry name" value="Myb_TF_plants"/>
</dbReference>
<evidence type="ECO:0000256" key="7">
    <source>
        <dbReference type="SAM" id="MobiDB-lite"/>
    </source>
</evidence>
<dbReference type="PROSITE" id="PS51294">
    <property type="entry name" value="HTH_MYB"/>
    <property type="match status" value="2"/>
</dbReference>
<dbReference type="GO" id="GO:0051707">
    <property type="term" value="P:response to other organism"/>
    <property type="evidence" value="ECO:0007669"/>
    <property type="project" value="UniProtKB-ARBA"/>
</dbReference>
<dbReference type="InterPro" id="IPR001005">
    <property type="entry name" value="SANT/Myb"/>
</dbReference>
<dbReference type="EMBL" id="BT071306">
    <property type="protein sequence ID" value="ACN40772.1"/>
    <property type="molecule type" value="mRNA"/>
</dbReference>
<feature type="domain" description="Myb-like" evidence="8">
    <location>
        <begin position="62"/>
        <end position="112"/>
    </location>
</feature>
<evidence type="ECO:0000259" key="8">
    <source>
        <dbReference type="PROSITE" id="PS50090"/>
    </source>
</evidence>
<dbReference type="FunFam" id="1.10.10.60:FF:000394">
    <property type="entry name" value="MYB transcription factor"/>
    <property type="match status" value="1"/>
</dbReference>
<dbReference type="SMART" id="SM00717">
    <property type="entry name" value="SANT"/>
    <property type="match status" value="2"/>
</dbReference>
<evidence type="ECO:0000256" key="2">
    <source>
        <dbReference type="ARBA" id="ARBA00022737"/>
    </source>
</evidence>
<dbReference type="GO" id="GO:0005634">
    <property type="term" value="C:nucleus"/>
    <property type="evidence" value="ECO:0007669"/>
    <property type="project" value="UniProtKB-SubCell"/>
</dbReference>
<feature type="domain" description="Myb-like" evidence="8">
    <location>
        <begin position="9"/>
        <end position="61"/>
    </location>
</feature>
<dbReference type="Gene3D" id="1.10.10.60">
    <property type="entry name" value="Homeodomain-like"/>
    <property type="match status" value="2"/>
</dbReference>
<dbReference type="PROSITE" id="PS50090">
    <property type="entry name" value="MYB_LIKE"/>
    <property type="match status" value="2"/>
</dbReference>
<accession>C0PSI2</accession>
<dbReference type="CDD" id="cd00167">
    <property type="entry name" value="SANT"/>
    <property type="match status" value="2"/>
</dbReference>
<evidence type="ECO:0000256" key="1">
    <source>
        <dbReference type="ARBA" id="ARBA00004123"/>
    </source>
</evidence>
<reference evidence="10" key="1">
    <citation type="submission" date="2009-02" db="EMBL/GenBank/DDBJ databases">
        <title>Full length sequence-verified cDNA sequences from Sitka spruce (Picea sitchensis).</title>
        <authorList>
            <person name="Reid K.E."/>
            <person name="Liao N."/>
            <person name="Ralph S."/>
            <person name="Kolosova N."/>
            <person name="Oddy C."/>
            <person name="Moore R."/>
            <person name="Mayo M."/>
            <person name="Wagner S."/>
            <person name="King J."/>
            <person name="Yanchuk A."/>
            <person name="Holt R."/>
            <person name="Jones S."/>
            <person name="Marra M."/>
            <person name="Ritland C.E."/>
            <person name="Ritland K."/>
            <person name="Bohlmann J."/>
        </authorList>
    </citation>
    <scope>NUCLEOTIDE SEQUENCE</scope>
    <source>
        <tissue evidence="10">Bark</tissue>
    </source>
</reference>
<keyword evidence="6" id="KW-0539">Nucleus</keyword>
<evidence type="ECO:0000259" key="9">
    <source>
        <dbReference type="PROSITE" id="PS51294"/>
    </source>
</evidence>
<dbReference type="GO" id="GO:0000976">
    <property type="term" value="F:transcription cis-regulatory region binding"/>
    <property type="evidence" value="ECO:0007669"/>
    <property type="project" value="UniProtKB-ARBA"/>
</dbReference>
<dbReference type="Pfam" id="PF00249">
    <property type="entry name" value="Myb_DNA-binding"/>
    <property type="match status" value="2"/>
</dbReference>
<dbReference type="AlphaFoldDB" id="C0PSI2"/>
<dbReference type="PANTHER" id="PTHR10641">
    <property type="entry name" value="MYB FAMILY TRANSCRIPTION FACTOR"/>
    <property type="match status" value="1"/>
</dbReference>
<dbReference type="SUPFAM" id="SSF46689">
    <property type="entry name" value="Homeodomain-like"/>
    <property type="match status" value="1"/>
</dbReference>
<evidence type="ECO:0000256" key="3">
    <source>
        <dbReference type="ARBA" id="ARBA00023015"/>
    </source>
</evidence>
<organism evidence="10">
    <name type="scientific">Picea sitchensis</name>
    <name type="common">Sitka spruce</name>
    <name type="synonym">Pinus sitchensis</name>
    <dbReference type="NCBI Taxonomy" id="3332"/>
    <lineage>
        <taxon>Eukaryota</taxon>
        <taxon>Viridiplantae</taxon>
        <taxon>Streptophyta</taxon>
        <taxon>Embryophyta</taxon>
        <taxon>Tracheophyta</taxon>
        <taxon>Spermatophyta</taxon>
        <taxon>Pinopsida</taxon>
        <taxon>Pinidae</taxon>
        <taxon>Conifers I</taxon>
        <taxon>Pinales</taxon>
        <taxon>Pinaceae</taxon>
        <taxon>Picea</taxon>
    </lineage>
</organism>
<keyword evidence="3" id="KW-0805">Transcription regulation</keyword>
<keyword evidence="5" id="KW-0804">Transcription</keyword>
<evidence type="ECO:0000256" key="4">
    <source>
        <dbReference type="ARBA" id="ARBA00023125"/>
    </source>
</evidence>
<dbReference type="InterPro" id="IPR017930">
    <property type="entry name" value="Myb_dom"/>
</dbReference>
<comment type="subcellular location">
    <subcellularLocation>
        <location evidence="1">Nucleus</location>
    </subcellularLocation>
</comment>
<name>C0PSI2_PICSI</name>
<evidence type="ECO:0000256" key="5">
    <source>
        <dbReference type="ARBA" id="ARBA00023163"/>
    </source>
</evidence>
<feature type="domain" description="HTH myb-type" evidence="9">
    <location>
        <begin position="9"/>
        <end position="65"/>
    </location>
</feature>
<dbReference type="FunFam" id="1.10.10.60:FF:000001">
    <property type="entry name" value="MYB-related transcription factor"/>
    <property type="match status" value="1"/>
</dbReference>
<proteinExistence type="evidence at transcript level"/>
<keyword evidence="2" id="KW-0677">Repeat</keyword>